<name>G3GV41_CRIGR</name>
<reference evidence="2" key="1">
    <citation type="journal article" date="2011" name="Nat. Biotechnol.">
        <title>The genomic sequence of the Chinese hamster ovary (CHO)-K1 cell line.</title>
        <authorList>
            <person name="Xu X."/>
            <person name="Nagarajan H."/>
            <person name="Lewis N.E."/>
            <person name="Pan S."/>
            <person name="Cai Z."/>
            <person name="Liu X."/>
            <person name="Chen W."/>
            <person name="Xie M."/>
            <person name="Wang W."/>
            <person name="Hammond S."/>
            <person name="Andersen M.R."/>
            <person name="Neff N."/>
            <person name="Passarelli B."/>
            <person name="Koh W."/>
            <person name="Fan H.C."/>
            <person name="Wang J."/>
            <person name="Gui Y."/>
            <person name="Lee K.H."/>
            <person name="Betenbaugh M.J."/>
            <person name="Quake S.R."/>
            <person name="Famili I."/>
            <person name="Palsson B.O."/>
            <person name="Wang J."/>
        </authorList>
    </citation>
    <scope>NUCLEOTIDE SEQUENCE [LARGE SCALE GENOMIC DNA]</scope>
    <source>
        <strain evidence="2">CHO K1 cell line</strain>
    </source>
</reference>
<proteinExistence type="predicted"/>
<dbReference type="Proteomes" id="UP000001075">
    <property type="component" value="Unassembled WGS sequence"/>
</dbReference>
<sequence>MQLVSTSSESLTNLSSHTITMSVLINLTVQKTEQGLFLRLNKSFRSSRQARKQCSHESLFILLSRSTS</sequence>
<dbReference type="EMBL" id="JH000036">
    <property type="protein sequence ID" value="EGW03189.1"/>
    <property type="molecule type" value="Genomic_DNA"/>
</dbReference>
<evidence type="ECO:0000313" key="1">
    <source>
        <dbReference type="EMBL" id="EGW03189.1"/>
    </source>
</evidence>
<gene>
    <name evidence="1" type="ORF">I79_001572</name>
</gene>
<accession>G3GV41</accession>
<protein>
    <submittedName>
        <fullName evidence="1">Uncharacterized protein</fullName>
    </submittedName>
</protein>
<dbReference type="AlphaFoldDB" id="G3GV41"/>
<organism evidence="1 2">
    <name type="scientific">Cricetulus griseus</name>
    <name type="common">Chinese hamster</name>
    <name type="synonym">Cricetulus barabensis griseus</name>
    <dbReference type="NCBI Taxonomy" id="10029"/>
    <lineage>
        <taxon>Eukaryota</taxon>
        <taxon>Metazoa</taxon>
        <taxon>Chordata</taxon>
        <taxon>Craniata</taxon>
        <taxon>Vertebrata</taxon>
        <taxon>Euteleostomi</taxon>
        <taxon>Mammalia</taxon>
        <taxon>Eutheria</taxon>
        <taxon>Euarchontoglires</taxon>
        <taxon>Glires</taxon>
        <taxon>Rodentia</taxon>
        <taxon>Myomorpha</taxon>
        <taxon>Muroidea</taxon>
        <taxon>Cricetidae</taxon>
        <taxon>Cricetinae</taxon>
        <taxon>Cricetulus</taxon>
    </lineage>
</organism>
<evidence type="ECO:0000313" key="2">
    <source>
        <dbReference type="Proteomes" id="UP000001075"/>
    </source>
</evidence>
<dbReference type="InParanoid" id="G3GV41"/>